<accession>S8E8V9</accession>
<reference evidence="4 5" key="1">
    <citation type="journal article" date="2012" name="Science">
        <title>The Paleozoic origin of enzymatic lignin decomposition reconstructed from 31 fungal genomes.</title>
        <authorList>
            <person name="Floudas D."/>
            <person name="Binder M."/>
            <person name="Riley R."/>
            <person name="Barry K."/>
            <person name="Blanchette R.A."/>
            <person name="Henrissat B."/>
            <person name="Martinez A.T."/>
            <person name="Otillar R."/>
            <person name="Spatafora J.W."/>
            <person name="Yadav J.S."/>
            <person name="Aerts A."/>
            <person name="Benoit I."/>
            <person name="Boyd A."/>
            <person name="Carlson A."/>
            <person name="Copeland A."/>
            <person name="Coutinho P.M."/>
            <person name="de Vries R.P."/>
            <person name="Ferreira P."/>
            <person name="Findley K."/>
            <person name="Foster B."/>
            <person name="Gaskell J."/>
            <person name="Glotzer D."/>
            <person name="Gorecki P."/>
            <person name="Heitman J."/>
            <person name="Hesse C."/>
            <person name="Hori C."/>
            <person name="Igarashi K."/>
            <person name="Jurgens J.A."/>
            <person name="Kallen N."/>
            <person name="Kersten P."/>
            <person name="Kohler A."/>
            <person name="Kuees U."/>
            <person name="Kumar T.K.A."/>
            <person name="Kuo A."/>
            <person name="LaButti K."/>
            <person name="Larrondo L.F."/>
            <person name="Lindquist E."/>
            <person name="Ling A."/>
            <person name="Lombard V."/>
            <person name="Lucas S."/>
            <person name="Lundell T."/>
            <person name="Martin R."/>
            <person name="McLaughlin D.J."/>
            <person name="Morgenstern I."/>
            <person name="Morin E."/>
            <person name="Murat C."/>
            <person name="Nagy L.G."/>
            <person name="Nolan M."/>
            <person name="Ohm R.A."/>
            <person name="Patyshakuliyeva A."/>
            <person name="Rokas A."/>
            <person name="Ruiz-Duenas F.J."/>
            <person name="Sabat G."/>
            <person name="Salamov A."/>
            <person name="Samejima M."/>
            <person name="Schmutz J."/>
            <person name="Slot J.C."/>
            <person name="St John F."/>
            <person name="Stenlid J."/>
            <person name="Sun H."/>
            <person name="Sun S."/>
            <person name="Syed K."/>
            <person name="Tsang A."/>
            <person name="Wiebenga A."/>
            <person name="Young D."/>
            <person name="Pisabarro A."/>
            <person name="Eastwood D.C."/>
            <person name="Martin F."/>
            <person name="Cullen D."/>
            <person name="Grigoriev I.V."/>
            <person name="Hibbett D.S."/>
        </authorList>
    </citation>
    <scope>NUCLEOTIDE SEQUENCE</scope>
    <source>
        <strain evidence="5">FP-58527</strain>
    </source>
</reference>
<dbReference type="GO" id="GO:0005788">
    <property type="term" value="C:endoplasmic reticulum lumen"/>
    <property type="evidence" value="ECO:0007669"/>
    <property type="project" value="TreeGrafter"/>
</dbReference>
<dbReference type="Gene3D" id="3.40.30.10">
    <property type="entry name" value="Glutaredoxin"/>
    <property type="match status" value="2"/>
</dbReference>
<feature type="region of interest" description="Disordered" evidence="1">
    <location>
        <begin position="303"/>
        <end position="357"/>
    </location>
</feature>
<organism evidence="4 5">
    <name type="scientific">Fomitopsis schrenkii</name>
    <name type="common">Brown rot fungus</name>
    <dbReference type="NCBI Taxonomy" id="2126942"/>
    <lineage>
        <taxon>Eukaryota</taxon>
        <taxon>Fungi</taxon>
        <taxon>Dikarya</taxon>
        <taxon>Basidiomycota</taxon>
        <taxon>Agaricomycotina</taxon>
        <taxon>Agaricomycetes</taxon>
        <taxon>Polyporales</taxon>
        <taxon>Fomitopsis</taxon>
    </lineage>
</organism>
<dbReference type="Proteomes" id="UP000015241">
    <property type="component" value="Unassembled WGS sequence"/>
</dbReference>
<protein>
    <recommendedName>
        <fullName evidence="3">Thioredoxin domain-containing protein</fullName>
    </recommendedName>
</protein>
<dbReference type="PANTHER" id="PTHR45815:SF3">
    <property type="entry name" value="PROTEIN DISULFIDE-ISOMERASE A6"/>
    <property type="match status" value="1"/>
</dbReference>
<dbReference type="PROSITE" id="PS51352">
    <property type="entry name" value="THIOREDOXIN_2"/>
    <property type="match status" value="1"/>
</dbReference>
<dbReference type="GO" id="GO:0015035">
    <property type="term" value="F:protein-disulfide reductase activity"/>
    <property type="evidence" value="ECO:0007669"/>
    <property type="project" value="TreeGrafter"/>
</dbReference>
<sequence length="357" mass="38373">MLTSRVPLAIVCLLSPWLVSAALFPAKTEVKMIDAKGFHKVMNHNVTSVVAFVAPWCGYCQRMAPEYSKAAEALAPMVPLFAVDCDQESNKRLCSEQGVKGFPTVKLYPRGGRSKPLTFESGERTATNIFYWATRNIPHGIKRLDSVSEISGWTNEHAAKPRALLLSSSKDIPLIWKALGNKYKDGILFGVLHDKSGKQAVKLGVAEAPTKDSKVLIYPQGSQDYVQYEGTLKYKPLNKYLGSVVDGTAEFPMGHARAGGSSVTPGNQASHKVVLVDATPSESATHSAVISVSPIPTPHAEKLNEAEAAPKQDGTDGVAGGTEDTTDSEPSSLPQPTATTDPDAGERARSDHFKDEL</sequence>
<gene>
    <name evidence="4" type="ORF">FOMPIDRAFT_1059979</name>
</gene>
<proteinExistence type="predicted"/>
<keyword evidence="2" id="KW-0732">Signal</keyword>
<dbReference type="PRINTS" id="PR00421">
    <property type="entry name" value="THIOREDOXIN"/>
</dbReference>
<evidence type="ECO:0000256" key="2">
    <source>
        <dbReference type="SAM" id="SignalP"/>
    </source>
</evidence>
<evidence type="ECO:0000313" key="4">
    <source>
        <dbReference type="EMBL" id="EPT01098.1"/>
    </source>
</evidence>
<name>S8E8V9_FOMSC</name>
<evidence type="ECO:0000313" key="5">
    <source>
        <dbReference type="Proteomes" id="UP000015241"/>
    </source>
</evidence>
<dbReference type="PANTHER" id="PTHR45815">
    <property type="entry name" value="PROTEIN DISULFIDE-ISOMERASE A6"/>
    <property type="match status" value="1"/>
</dbReference>
<dbReference type="OrthoDB" id="427280at2759"/>
<dbReference type="STRING" id="743788.S8E8V9"/>
<dbReference type="eggNOG" id="KOG0191">
    <property type="taxonomic scope" value="Eukaryota"/>
</dbReference>
<dbReference type="InterPro" id="IPR036249">
    <property type="entry name" value="Thioredoxin-like_sf"/>
</dbReference>
<dbReference type="SUPFAM" id="SSF52833">
    <property type="entry name" value="Thioredoxin-like"/>
    <property type="match status" value="1"/>
</dbReference>
<dbReference type="HOGENOM" id="CLU_059951_1_0_1"/>
<dbReference type="GO" id="GO:0034976">
    <property type="term" value="P:response to endoplasmic reticulum stress"/>
    <property type="evidence" value="ECO:0007669"/>
    <property type="project" value="TreeGrafter"/>
</dbReference>
<feature type="compositionally biased region" description="Polar residues" evidence="1">
    <location>
        <begin position="328"/>
        <end position="340"/>
    </location>
</feature>
<keyword evidence="5" id="KW-1185">Reference proteome</keyword>
<feature type="compositionally biased region" description="Basic and acidic residues" evidence="1">
    <location>
        <begin position="303"/>
        <end position="314"/>
    </location>
</feature>
<feature type="signal peptide" evidence="2">
    <location>
        <begin position="1"/>
        <end position="21"/>
    </location>
</feature>
<dbReference type="EMBL" id="KE504144">
    <property type="protein sequence ID" value="EPT01098.1"/>
    <property type="molecule type" value="Genomic_DNA"/>
</dbReference>
<feature type="chain" id="PRO_5004562845" description="Thioredoxin domain-containing protein" evidence="2">
    <location>
        <begin position="22"/>
        <end position="357"/>
    </location>
</feature>
<dbReference type="InterPro" id="IPR013766">
    <property type="entry name" value="Thioredoxin_domain"/>
</dbReference>
<dbReference type="Pfam" id="PF00085">
    <property type="entry name" value="Thioredoxin"/>
    <property type="match status" value="1"/>
</dbReference>
<evidence type="ECO:0000256" key="1">
    <source>
        <dbReference type="SAM" id="MobiDB-lite"/>
    </source>
</evidence>
<dbReference type="AlphaFoldDB" id="S8E8V9"/>
<dbReference type="InParanoid" id="S8E8V9"/>
<evidence type="ECO:0000259" key="3">
    <source>
        <dbReference type="PROSITE" id="PS51352"/>
    </source>
</evidence>
<feature type="compositionally biased region" description="Basic and acidic residues" evidence="1">
    <location>
        <begin position="344"/>
        <end position="357"/>
    </location>
</feature>
<feature type="domain" description="Thioredoxin" evidence="3">
    <location>
        <begin position="18"/>
        <end position="149"/>
    </location>
</feature>